<dbReference type="AlphaFoldDB" id="A0AAD7DNC7"/>
<dbReference type="EMBL" id="JARKIE010000036">
    <property type="protein sequence ID" value="KAJ7695933.1"/>
    <property type="molecule type" value="Genomic_DNA"/>
</dbReference>
<proteinExistence type="predicted"/>
<feature type="region of interest" description="Disordered" evidence="1">
    <location>
        <begin position="187"/>
        <end position="228"/>
    </location>
</feature>
<keyword evidence="3" id="KW-1185">Reference proteome</keyword>
<evidence type="ECO:0000256" key="1">
    <source>
        <dbReference type="SAM" id="MobiDB-lite"/>
    </source>
</evidence>
<evidence type="ECO:0000313" key="3">
    <source>
        <dbReference type="Proteomes" id="UP001221757"/>
    </source>
</evidence>
<dbReference type="Pfam" id="PF20414">
    <property type="entry name" value="DUF6698"/>
    <property type="match status" value="1"/>
</dbReference>
<reference evidence="2" key="1">
    <citation type="submission" date="2023-03" db="EMBL/GenBank/DDBJ databases">
        <title>Massive genome expansion in bonnet fungi (Mycena s.s.) driven by repeated elements and novel gene families across ecological guilds.</title>
        <authorList>
            <consortium name="Lawrence Berkeley National Laboratory"/>
            <person name="Harder C.B."/>
            <person name="Miyauchi S."/>
            <person name="Viragh M."/>
            <person name="Kuo A."/>
            <person name="Thoen E."/>
            <person name="Andreopoulos B."/>
            <person name="Lu D."/>
            <person name="Skrede I."/>
            <person name="Drula E."/>
            <person name="Henrissat B."/>
            <person name="Morin E."/>
            <person name="Kohler A."/>
            <person name="Barry K."/>
            <person name="LaButti K."/>
            <person name="Morin E."/>
            <person name="Salamov A."/>
            <person name="Lipzen A."/>
            <person name="Mereny Z."/>
            <person name="Hegedus B."/>
            <person name="Baldrian P."/>
            <person name="Stursova M."/>
            <person name="Weitz H."/>
            <person name="Taylor A."/>
            <person name="Grigoriev I.V."/>
            <person name="Nagy L.G."/>
            <person name="Martin F."/>
            <person name="Kauserud H."/>
        </authorList>
    </citation>
    <scope>NUCLEOTIDE SEQUENCE</scope>
    <source>
        <strain evidence="2">CBHHK067</strain>
    </source>
</reference>
<evidence type="ECO:0000313" key="2">
    <source>
        <dbReference type="EMBL" id="KAJ7695933.1"/>
    </source>
</evidence>
<organism evidence="2 3">
    <name type="scientific">Mycena rosella</name>
    <name type="common">Pink bonnet</name>
    <name type="synonym">Agaricus rosellus</name>
    <dbReference type="NCBI Taxonomy" id="1033263"/>
    <lineage>
        <taxon>Eukaryota</taxon>
        <taxon>Fungi</taxon>
        <taxon>Dikarya</taxon>
        <taxon>Basidiomycota</taxon>
        <taxon>Agaricomycotina</taxon>
        <taxon>Agaricomycetes</taxon>
        <taxon>Agaricomycetidae</taxon>
        <taxon>Agaricales</taxon>
        <taxon>Marasmiineae</taxon>
        <taxon>Mycenaceae</taxon>
        <taxon>Mycena</taxon>
    </lineage>
</organism>
<sequence>MSEPDAQAPPSSDDPDATAEAAAASEKVEAEKRVEQKLMASKLTTNRKRKEFFWYYRAGDPDSDHDLAVPGTLYVRIHTIVDHGVKLETADTKDEAPPAMALPTAKEKLAKLQFLSPHLHLLTAFRRKQRLTDSWEILKAAIPNFGNDMIALGGNLKLRKKIQDGLQGARGDDCGLLKTAVPSFLPPPDLPAVPGQATAPAPMPPGSEPVPAPPPAIPQRGKKAPRGFNHPDMARAIHPHKLPDTPAYVLVCCSSSTYISLSPRTYASIKDRALGFEVLGTLLPAFLYAHSQDYDKNDLETGLLEGHIIRRGVKHIYQGPGAALDGPGVHQGKAGNAAINRMTALTGRDIAYITCQLRFAMSLVETWSLMDGEFSYPDFFWSIVEILTGNEGDAILACFNHDVFGTAAPKTVTSTDDIPNEFALLQAQRAAKRAHAAATPPASAAPAVPAA</sequence>
<feature type="region of interest" description="Disordered" evidence="1">
    <location>
        <begin position="1"/>
        <end position="32"/>
    </location>
</feature>
<dbReference type="InterPro" id="IPR046521">
    <property type="entry name" value="DUF6698"/>
</dbReference>
<accession>A0AAD7DNC7</accession>
<comment type="caution">
    <text evidence="2">The sequence shown here is derived from an EMBL/GenBank/DDBJ whole genome shotgun (WGS) entry which is preliminary data.</text>
</comment>
<feature type="compositionally biased region" description="Pro residues" evidence="1">
    <location>
        <begin position="201"/>
        <end position="217"/>
    </location>
</feature>
<feature type="compositionally biased region" description="Low complexity" evidence="1">
    <location>
        <begin position="1"/>
        <end position="11"/>
    </location>
</feature>
<dbReference type="Proteomes" id="UP001221757">
    <property type="component" value="Unassembled WGS sequence"/>
</dbReference>
<protein>
    <submittedName>
        <fullName evidence="2">Uncharacterized protein</fullName>
    </submittedName>
</protein>
<name>A0AAD7DNC7_MYCRO</name>
<gene>
    <name evidence="2" type="ORF">B0H17DRAFT_1131127</name>
</gene>